<comment type="caution">
    <text evidence="3">The sequence shown here is derived from an EMBL/GenBank/DDBJ whole genome shotgun (WGS) entry which is preliminary data.</text>
</comment>
<dbReference type="Pfam" id="PF20209">
    <property type="entry name" value="DUF6570"/>
    <property type="match status" value="1"/>
</dbReference>
<keyword evidence="4" id="KW-1185">Reference proteome</keyword>
<name>A0A6S7J720_PARCT</name>
<dbReference type="AlphaFoldDB" id="A0A6S7J720"/>
<dbReference type="InterPro" id="IPR025476">
    <property type="entry name" value="Helitron_helicase-like"/>
</dbReference>
<accession>A0A6S7J720</accession>
<gene>
    <name evidence="3" type="ORF">PACLA_8A015113</name>
</gene>
<dbReference type="OrthoDB" id="416437at2759"/>
<proteinExistence type="predicted"/>
<feature type="domain" description="Helitron helicase-like" evidence="1">
    <location>
        <begin position="236"/>
        <end position="411"/>
    </location>
</feature>
<dbReference type="Pfam" id="PF14214">
    <property type="entry name" value="Helitron_like_N"/>
    <property type="match status" value="1"/>
</dbReference>
<evidence type="ECO:0000259" key="1">
    <source>
        <dbReference type="Pfam" id="PF14214"/>
    </source>
</evidence>
<feature type="domain" description="DUF6570" evidence="2">
    <location>
        <begin position="1"/>
        <end position="96"/>
    </location>
</feature>
<evidence type="ECO:0000259" key="2">
    <source>
        <dbReference type="Pfam" id="PF20209"/>
    </source>
</evidence>
<protein>
    <submittedName>
        <fullName evidence="3">Uncharacterized protein</fullName>
    </submittedName>
</protein>
<organism evidence="3 4">
    <name type="scientific">Paramuricea clavata</name>
    <name type="common">Red gorgonian</name>
    <name type="synonym">Violescent sea-whip</name>
    <dbReference type="NCBI Taxonomy" id="317549"/>
    <lineage>
        <taxon>Eukaryota</taxon>
        <taxon>Metazoa</taxon>
        <taxon>Cnidaria</taxon>
        <taxon>Anthozoa</taxon>
        <taxon>Octocorallia</taxon>
        <taxon>Malacalcyonacea</taxon>
        <taxon>Plexauridae</taxon>
        <taxon>Paramuricea</taxon>
    </lineage>
</organism>
<dbReference type="EMBL" id="CACRXK020015059">
    <property type="protein sequence ID" value="CAB4027845.1"/>
    <property type="molecule type" value="Genomic_DNA"/>
</dbReference>
<sequence length="525" mass="60097">MLLARALPIMKVFTNVGGQRGYSDHCINLPQKVEELAQSLPRCPKDIPMIIVTMKGNDNNFRDVVVRKHKVEKALFWLIEHNPLYHDICIDRNTLDKLPCNGVPNDLSLIETPPNELNNINETIKSADVNKDNDLEQVFNHETPTSSFLPVSINDQLENDAIKTCLGNAKIKWPSISNDPLNEYTTPFLATMAFPALFPDSKGDPTNPSLLYEITFLSKVQHLIKFAENIEGKWIYRFASHPRFSYWALNMIQRQRTLQQSAIFLKQNPAEAHLTINELRDMADANNSSTFMSKLSRYVSNITGSPSYWFKVREDLKAIITHKEAPTIFFTFSAADVCWPELHSLFQLHSQDLSSNEKRENVIDNPHIVDWYFTKRIEKFLKYWLCDTLGAEWHWYRYEFQARGSMHCHGMAKLKSDPGLCKLTEIALKGYLAEKCEQDLDNSSVSFDIEQGKKASQQVCDYHDKLISTWSPELPQDGNWQNLQIHPCSRQSSDISENESQSDILTCSTQFRDTLAAAQSIVLGT</sequence>
<reference evidence="3" key="1">
    <citation type="submission" date="2020-04" db="EMBL/GenBank/DDBJ databases">
        <authorList>
            <person name="Alioto T."/>
            <person name="Alioto T."/>
            <person name="Gomez Garrido J."/>
        </authorList>
    </citation>
    <scope>NUCLEOTIDE SEQUENCE</scope>
    <source>
        <strain evidence="3">A484AB</strain>
    </source>
</reference>
<dbReference type="InterPro" id="IPR046700">
    <property type="entry name" value="DUF6570"/>
</dbReference>
<dbReference type="Proteomes" id="UP001152795">
    <property type="component" value="Unassembled WGS sequence"/>
</dbReference>
<evidence type="ECO:0000313" key="4">
    <source>
        <dbReference type="Proteomes" id="UP001152795"/>
    </source>
</evidence>
<evidence type="ECO:0000313" key="3">
    <source>
        <dbReference type="EMBL" id="CAB4027845.1"/>
    </source>
</evidence>